<organism evidence="2 3">
    <name type="scientific">Youngiibacter multivorans</name>
    <dbReference type="NCBI Taxonomy" id="937251"/>
    <lineage>
        <taxon>Bacteria</taxon>
        <taxon>Bacillati</taxon>
        <taxon>Bacillota</taxon>
        <taxon>Clostridia</taxon>
        <taxon>Eubacteriales</taxon>
        <taxon>Clostridiaceae</taxon>
        <taxon>Youngiibacter</taxon>
    </lineage>
</organism>
<dbReference type="Proteomes" id="UP001519271">
    <property type="component" value="Unassembled WGS sequence"/>
</dbReference>
<dbReference type="InterPro" id="IPR036866">
    <property type="entry name" value="RibonucZ/Hydroxyglut_hydro"/>
</dbReference>
<dbReference type="InterPro" id="IPR050662">
    <property type="entry name" value="Sec-metab_biosynth-thioest"/>
</dbReference>
<evidence type="ECO:0000259" key="1">
    <source>
        <dbReference type="SMART" id="SM00849"/>
    </source>
</evidence>
<dbReference type="Pfam" id="PF00753">
    <property type="entry name" value="Lactamase_B"/>
    <property type="match status" value="1"/>
</dbReference>
<proteinExistence type="predicted"/>
<name>A0ABS4G483_9CLOT</name>
<reference evidence="2 3" key="1">
    <citation type="submission" date="2021-03" db="EMBL/GenBank/DDBJ databases">
        <title>Genomic Encyclopedia of Type Strains, Phase IV (KMG-IV): sequencing the most valuable type-strain genomes for metagenomic binning, comparative biology and taxonomic classification.</title>
        <authorList>
            <person name="Goeker M."/>
        </authorList>
    </citation>
    <scope>NUCLEOTIDE SEQUENCE [LARGE SCALE GENOMIC DNA]</scope>
    <source>
        <strain evidence="2 3">DSM 6139</strain>
    </source>
</reference>
<comment type="caution">
    <text evidence="2">The sequence shown here is derived from an EMBL/GenBank/DDBJ whole genome shotgun (WGS) entry which is preliminary data.</text>
</comment>
<dbReference type="SUPFAM" id="SSF56281">
    <property type="entry name" value="Metallo-hydrolase/oxidoreductase"/>
    <property type="match status" value="1"/>
</dbReference>
<sequence length="324" mass="36990">MPHEVMKDIYLIRVPLPGNPLKNLNTYLIKGAERSLLIDTGFNIDSCHEALIEGIAALGVSLDDLDIFLTHVHSDHTGLIGRLKTEKNRIFISSTDLLVLDRFRSALRWKDIEEQSIKYGFSEEEIHENRSTNPFKNYLPPKNLEIEPIEEGFIFKIAGYNLVAISTPGHTPGHMVLYDEAFGILIAGDHIIFDISPNITRWSELQDSLGDYLNSLDKIFKLHVRTTLSAHRNPNGDVRERITELKEHHMLRLDEALAIIKTEPGLTTYEIAARMTWSIRAKNWIEFPLTQKWFAVGEAGAHLDHLIQGGLIEEYEENSKLKYK</sequence>
<feature type="domain" description="Metallo-beta-lactamase" evidence="1">
    <location>
        <begin position="23"/>
        <end position="231"/>
    </location>
</feature>
<accession>A0ABS4G483</accession>
<gene>
    <name evidence="2" type="ORF">J2Z34_001848</name>
</gene>
<dbReference type="InterPro" id="IPR036388">
    <property type="entry name" value="WH-like_DNA-bd_sf"/>
</dbReference>
<dbReference type="RefSeq" id="WP_209459562.1">
    <property type="nucleotide sequence ID" value="NZ_JAGGKC010000014.1"/>
</dbReference>
<dbReference type="EMBL" id="JAGGKC010000014">
    <property type="protein sequence ID" value="MBP1919359.1"/>
    <property type="molecule type" value="Genomic_DNA"/>
</dbReference>
<dbReference type="PANTHER" id="PTHR23131:SF4">
    <property type="entry name" value="METALLO-BETA-LACTAMASE SUPERFAMILY POTEIN"/>
    <property type="match status" value="1"/>
</dbReference>
<dbReference type="Gene3D" id="1.10.10.10">
    <property type="entry name" value="Winged helix-like DNA-binding domain superfamily/Winged helix DNA-binding domain"/>
    <property type="match status" value="1"/>
</dbReference>
<dbReference type="SMART" id="SM00849">
    <property type="entry name" value="Lactamase_B"/>
    <property type="match status" value="1"/>
</dbReference>
<dbReference type="PANTHER" id="PTHR23131">
    <property type="entry name" value="ENDORIBONUCLEASE LACTB2"/>
    <property type="match status" value="1"/>
</dbReference>
<protein>
    <submittedName>
        <fullName evidence="2">Glyoxylase-like metal-dependent hydrolase (Beta-lactamase superfamily II)</fullName>
    </submittedName>
</protein>
<evidence type="ECO:0000313" key="3">
    <source>
        <dbReference type="Proteomes" id="UP001519271"/>
    </source>
</evidence>
<evidence type="ECO:0000313" key="2">
    <source>
        <dbReference type="EMBL" id="MBP1919359.1"/>
    </source>
</evidence>
<dbReference type="Gene3D" id="3.60.15.10">
    <property type="entry name" value="Ribonuclease Z/Hydroxyacylglutathione hydrolase-like"/>
    <property type="match status" value="1"/>
</dbReference>
<keyword evidence="3" id="KW-1185">Reference proteome</keyword>
<dbReference type="InterPro" id="IPR001279">
    <property type="entry name" value="Metallo-B-lactamas"/>
</dbReference>